<evidence type="ECO:0000256" key="1">
    <source>
        <dbReference type="SAM" id="MobiDB-lite"/>
    </source>
</evidence>
<sequence length="803" mass="82067">MAASARDAIAFEAFREGVLCIDEAGTHLPHVESIHPHAVHERAAKRLWGGNGRGLPAEWLEAAIGARQAALEAAPYEDEELMDEMKAHRNSASNELRALLDVLDALDTSNDGRAPRTQPLPGLELASVEAHADRSTSPRRGAQYDRARARLVHARELAHLDVKVDALSAAAARLRRAARTLGERARAEDERCQLIAQMRRRWAPSDVRAFDDAVLIVGSGAAANPSSAALARTTAARSARGVGVGAPPHAGSSLSAAELPSPQRAQSTPQLGALAHEALLRTWAARYHRAAFAQIRDELLTRAGGAAGGASASGAMSASAASAASAGSAGGVFGAVNGSSALVLHWTPTHVTFAPSVAASGSATSTLFVGIFPASARFAQPRVSGDTALVGADRADHAPAKRARALPGAEHRADADPLGTAAREATLCGLLSALAMHAAGRVPSDSRRADDEPSQRHLVFGTDVWDARALEPGWRSSGRLLVGALCRASAQLRAAPVLLHALHALAPTYASAAVSVRVVTRAFAPCRVGVSVGVNAAASGAALHDGWPTVVGGGFTFEVWVAGSLALEGELADGGAALRTAGEPTDARASSAPRLSAHAPPPLGAFALRWAELGAGDEDALASFLCLLADATAAIVCGARIARARVLAHALGFSAPAAPVDAAAGGALHGAAQRADEPGRVRPAGAAAGKCERGARGDGVLHADEDGNDDYHDGALALLIIGPGGGRVRVYQPLPGPACALGTPPEPSYARARAPWLPPLEPLDVHAEANAEVSADAGADADGLVRVCAALLACRACEREAAG</sequence>
<comment type="caution">
    <text evidence="2">The sequence shown here is derived from an EMBL/GenBank/DDBJ whole genome shotgun (WGS) entry which is preliminary data.</text>
</comment>
<organism evidence="2 3">
    <name type="scientific">Diacronema lutheri</name>
    <name type="common">Unicellular marine alga</name>
    <name type="synonym">Monochrysis lutheri</name>
    <dbReference type="NCBI Taxonomy" id="2081491"/>
    <lineage>
        <taxon>Eukaryota</taxon>
        <taxon>Haptista</taxon>
        <taxon>Haptophyta</taxon>
        <taxon>Pavlovophyceae</taxon>
        <taxon>Pavlovales</taxon>
        <taxon>Pavlovaceae</taxon>
        <taxon>Diacronema</taxon>
    </lineage>
</organism>
<keyword evidence="3" id="KW-1185">Reference proteome</keyword>
<feature type="region of interest" description="Disordered" evidence="1">
    <location>
        <begin position="110"/>
        <end position="144"/>
    </location>
</feature>
<evidence type="ECO:0000313" key="2">
    <source>
        <dbReference type="EMBL" id="KAG8470050.1"/>
    </source>
</evidence>
<gene>
    <name evidence="2" type="ORF">KFE25_006505</name>
</gene>
<evidence type="ECO:0000313" key="3">
    <source>
        <dbReference type="Proteomes" id="UP000751190"/>
    </source>
</evidence>
<name>A0A8J5Y274_DIALT</name>
<feature type="compositionally biased region" description="Basic and acidic residues" evidence="1">
    <location>
        <begin position="130"/>
        <end position="144"/>
    </location>
</feature>
<protein>
    <submittedName>
        <fullName evidence="2">Uncharacterized protein</fullName>
    </submittedName>
</protein>
<proteinExistence type="predicted"/>
<dbReference type="Proteomes" id="UP000751190">
    <property type="component" value="Unassembled WGS sequence"/>
</dbReference>
<dbReference type="EMBL" id="JAGTXO010000002">
    <property type="protein sequence ID" value="KAG8470050.1"/>
    <property type="molecule type" value="Genomic_DNA"/>
</dbReference>
<dbReference type="AlphaFoldDB" id="A0A8J5Y274"/>
<feature type="region of interest" description="Disordered" evidence="1">
    <location>
        <begin position="240"/>
        <end position="266"/>
    </location>
</feature>
<reference evidence="2" key="1">
    <citation type="submission" date="2021-05" db="EMBL/GenBank/DDBJ databases">
        <title>The genome of the haptophyte Pavlova lutheri (Diacronema luteri, Pavlovales) - a model for lipid biosynthesis in eukaryotic algae.</title>
        <authorList>
            <person name="Hulatt C.J."/>
            <person name="Posewitz M.C."/>
        </authorList>
    </citation>
    <scope>NUCLEOTIDE SEQUENCE</scope>
    <source>
        <strain evidence="2">NIVA-4/92</strain>
    </source>
</reference>
<feature type="region of interest" description="Disordered" evidence="1">
    <location>
        <begin position="394"/>
        <end position="415"/>
    </location>
</feature>
<accession>A0A8J5Y274</accession>